<dbReference type="Proteomes" id="UP000807306">
    <property type="component" value="Unassembled WGS sequence"/>
</dbReference>
<evidence type="ECO:0000259" key="1">
    <source>
        <dbReference type="Pfam" id="PF12937"/>
    </source>
</evidence>
<dbReference type="InterPro" id="IPR032675">
    <property type="entry name" value="LRR_dom_sf"/>
</dbReference>
<dbReference type="PANTHER" id="PTHR38926:SF5">
    <property type="entry name" value="F-BOX AND LEUCINE-RICH REPEAT PROTEIN 6"/>
    <property type="match status" value="1"/>
</dbReference>
<dbReference type="AlphaFoldDB" id="A0A9P6EEQ7"/>
<name>A0A9P6EEQ7_9AGAR</name>
<dbReference type="Pfam" id="PF12937">
    <property type="entry name" value="F-box-like"/>
    <property type="match status" value="1"/>
</dbReference>
<gene>
    <name evidence="2" type="ORF">CPB83DRAFT_815421</name>
</gene>
<dbReference type="InterPro" id="IPR001810">
    <property type="entry name" value="F-box_dom"/>
</dbReference>
<organism evidence="2 3">
    <name type="scientific">Crepidotus variabilis</name>
    <dbReference type="NCBI Taxonomy" id="179855"/>
    <lineage>
        <taxon>Eukaryota</taxon>
        <taxon>Fungi</taxon>
        <taxon>Dikarya</taxon>
        <taxon>Basidiomycota</taxon>
        <taxon>Agaricomycotina</taxon>
        <taxon>Agaricomycetes</taxon>
        <taxon>Agaricomycetidae</taxon>
        <taxon>Agaricales</taxon>
        <taxon>Agaricineae</taxon>
        <taxon>Crepidotaceae</taxon>
        <taxon>Crepidotus</taxon>
    </lineage>
</organism>
<evidence type="ECO:0000313" key="3">
    <source>
        <dbReference type="Proteomes" id="UP000807306"/>
    </source>
</evidence>
<dbReference type="SUPFAM" id="SSF81383">
    <property type="entry name" value="F-box domain"/>
    <property type="match status" value="1"/>
</dbReference>
<dbReference type="SUPFAM" id="SSF52047">
    <property type="entry name" value="RNI-like"/>
    <property type="match status" value="1"/>
</dbReference>
<dbReference type="InterPro" id="IPR036047">
    <property type="entry name" value="F-box-like_dom_sf"/>
</dbReference>
<comment type="caution">
    <text evidence="2">The sequence shown here is derived from an EMBL/GenBank/DDBJ whole genome shotgun (WGS) entry which is preliminary data.</text>
</comment>
<dbReference type="Gene3D" id="3.80.10.10">
    <property type="entry name" value="Ribonuclease Inhibitor"/>
    <property type="match status" value="1"/>
</dbReference>
<keyword evidence="3" id="KW-1185">Reference proteome</keyword>
<evidence type="ECO:0000313" key="2">
    <source>
        <dbReference type="EMBL" id="KAF9527605.1"/>
    </source>
</evidence>
<dbReference type="PANTHER" id="PTHR38926">
    <property type="entry name" value="F-BOX DOMAIN CONTAINING PROTEIN, EXPRESSED"/>
    <property type="match status" value="1"/>
</dbReference>
<sequence>MPPSRSTAQRRALNLSRSLANIFVPKFIWSFFSRPQPTQQLNPFVFHPPPEVPQYPQPVIPRLREREISRPRNLRRSQYPTYRIAHPHFIHLLPYEILGLIFALGAEEDSQLPMSVSHVCKQWREIALHTPAIWRRISLSPHERLWRERIHRTRAHPLDVELLPWRTVRGGFKRSQDLNAYTVQWYMYLVLPFIYRWRSLEIFFTDSSPYLWRAALAGCGTPAPMLEELSLVYRFNDNTQEFLLFGEHAPRLRRLTVDGIRLTWSPRLYGNLTFLDYTHHGFTSGHQAVHDVISSLSICTRLVELRILFPRGQVSRLSSRREYVTKRIRLRALQTLQLSVDGSDIPFELAHLVTLLNAPRLTSLRLVDISQSYHSFPSLKSFFYVFPLPQSLQVIQVNYGWYDHRMIQPMTQSLPYLSKIVIKRSRAPEQVLQYHPRVKQSSSVIRTHGRSQRHYHMNQLNVPYPSAGIMAR</sequence>
<reference evidence="2" key="1">
    <citation type="submission" date="2020-11" db="EMBL/GenBank/DDBJ databases">
        <authorList>
            <consortium name="DOE Joint Genome Institute"/>
            <person name="Ahrendt S."/>
            <person name="Riley R."/>
            <person name="Andreopoulos W."/>
            <person name="Labutti K."/>
            <person name="Pangilinan J."/>
            <person name="Ruiz-Duenas F.J."/>
            <person name="Barrasa J.M."/>
            <person name="Sanchez-Garcia M."/>
            <person name="Camarero S."/>
            <person name="Miyauchi S."/>
            <person name="Serrano A."/>
            <person name="Linde D."/>
            <person name="Babiker R."/>
            <person name="Drula E."/>
            <person name="Ayuso-Fernandez I."/>
            <person name="Pacheco R."/>
            <person name="Padilla G."/>
            <person name="Ferreira P."/>
            <person name="Barriuso J."/>
            <person name="Kellner H."/>
            <person name="Castanera R."/>
            <person name="Alfaro M."/>
            <person name="Ramirez L."/>
            <person name="Pisabarro A.G."/>
            <person name="Kuo A."/>
            <person name="Tritt A."/>
            <person name="Lipzen A."/>
            <person name="He G."/>
            <person name="Yan M."/>
            <person name="Ng V."/>
            <person name="Cullen D."/>
            <person name="Martin F."/>
            <person name="Rosso M.-N."/>
            <person name="Henrissat B."/>
            <person name="Hibbett D."/>
            <person name="Martinez A.T."/>
            <person name="Grigoriev I.V."/>
        </authorList>
    </citation>
    <scope>NUCLEOTIDE SEQUENCE</scope>
    <source>
        <strain evidence="2">CBS 506.95</strain>
    </source>
</reference>
<dbReference type="OrthoDB" id="3181259at2759"/>
<dbReference type="EMBL" id="MU157860">
    <property type="protein sequence ID" value="KAF9527605.1"/>
    <property type="molecule type" value="Genomic_DNA"/>
</dbReference>
<feature type="domain" description="F-box" evidence="1">
    <location>
        <begin position="91"/>
        <end position="139"/>
    </location>
</feature>
<dbReference type="Gene3D" id="1.20.1280.50">
    <property type="match status" value="1"/>
</dbReference>
<protein>
    <recommendedName>
        <fullName evidence="1">F-box domain-containing protein</fullName>
    </recommendedName>
</protein>
<proteinExistence type="predicted"/>
<accession>A0A9P6EEQ7</accession>